<dbReference type="PANTHER" id="PTHR10039">
    <property type="entry name" value="AMELOGENIN"/>
    <property type="match status" value="1"/>
</dbReference>
<dbReference type="PANTHER" id="PTHR10039:SF5">
    <property type="entry name" value="NACHT DOMAIN-CONTAINING PROTEIN"/>
    <property type="match status" value="1"/>
</dbReference>
<dbReference type="Pfam" id="PF24883">
    <property type="entry name" value="NPHP3_N"/>
    <property type="match status" value="1"/>
</dbReference>
<dbReference type="GeneID" id="36579981"/>
<evidence type="ECO:0000259" key="2">
    <source>
        <dbReference type="Pfam" id="PF24883"/>
    </source>
</evidence>
<evidence type="ECO:0000313" key="3">
    <source>
        <dbReference type="EMBL" id="PMD63602.1"/>
    </source>
</evidence>
<dbReference type="InterPro" id="IPR027417">
    <property type="entry name" value="P-loop_NTPase"/>
</dbReference>
<dbReference type="OrthoDB" id="1658288at2759"/>
<proteinExistence type="predicted"/>
<dbReference type="SUPFAM" id="SSF52540">
    <property type="entry name" value="P-loop containing nucleoside triphosphate hydrolases"/>
    <property type="match status" value="1"/>
</dbReference>
<dbReference type="RefSeq" id="XP_024740506.1">
    <property type="nucleotide sequence ID" value="XM_024871899.1"/>
</dbReference>
<reference evidence="3 4" key="1">
    <citation type="submission" date="2016-04" db="EMBL/GenBank/DDBJ databases">
        <title>A degradative enzymes factory behind the ericoid mycorrhizal symbiosis.</title>
        <authorList>
            <consortium name="DOE Joint Genome Institute"/>
            <person name="Martino E."/>
            <person name="Morin E."/>
            <person name="Grelet G."/>
            <person name="Kuo A."/>
            <person name="Kohler A."/>
            <person name="Daghino S."/>
            <person name="Barry K."/>
            <person name="Choi C."/>
            <person name="Cichocki N."/>
            <person name="Clum A."/>
            <person name="Copeland A."/>
            <person name="Hainaut M."/>
            <person name="Haridas S."/>
            <person name="Labutti K."/>
            <person name="Lindquist E."/>
            <person name="Lipzen A."/>
            <person name="Khouja H.-R."/>
            <person name="Murat C."/>
            <person name="Ohm R."/>
            <person name="Olson A."/>
            <person name="Spatafora J."/>
            <person name="Veneault-Fourrey C."/>
            <person name="Henrissat B."/>
            <person name="Grigoriev I."/>
            <person name="Martin F."/>
            <person name="Perotto S."/>
        </authorList>
    </citation>
    <scope>NUCLEOTIDE SEQUENCE [LARGE SCALE GENOMIC DNA]</scope>
    <source>
        <strain evidence="3 4">E</strain>
    </source>
</reference>
<gene>
    <name evidence="3" type="ORF">K444DRAFT_323905</name>
</gene>
<keyword evidence="1" id="KW-0677">Repeat</keyword>
<dbReference type="InParanoid" id="A0A2J6TKT6"/>
<feature type="domain" description="Nephrocystin 3-like N-terminal" evidence="2">
    <location>
        <begin position="289"/>
        <end position="486"/>
    </location>
</feature>
<protein>
    <recommendedName>
        <fullName evidence="2">Nephrocystin 3-like N-terminal domain-containing protein</fullName>
    </recommendedName>
</protein>
<dbReference type="InterPro" id="IPR029058">
    <property type="entry name" value="AB_hydrolase_fold"/>
</dbReference>
<dbReference type="SUPFAM" id="SSF53474">
    <property type="entry name" value="alpha/beta-Hydrolases"/>
    <property type="match status" value="1"/>
</dbReference>
<dbReference type="EMBL" id="KZ613780">
    <property type="protein sequence ID" value="PMD63602.1"/>
    <property type="molecule type" value="Genomic_DNA"/>
</dbReference>
<dbReference type="AlphaFoldDB" id="A0A2J6TKT6"/>
<sequence length="649" mass="73820">MPRPSQMGCSQIVGLHPGEVFWPETILPAVLPEARIFTWGYDADVDAFNTSVGHNTVEQHANDLLTDIANLSEKLGSLARPVVFVVHSLGGIVVKEALNIASHSEIERLKNLASVTYGISFLGTPHRGSGSATIGKHAYRIARLATKRPNMKLLRSLEKNSDTLKGISNRFRSTQQKWDIKISSFYEDREIRKFFLFHSLIVDNESAQIGHPGEEVSSIPKNHREMTKFTSSEEVGFDRVSSQLRRWVDDISDNSQASHESAKLEDCLSSLENSQTSTRYINVASSYDGTLQWLFDRNIVPFVDWLEENQNMPGPSRPVFWINGKPGSGKSTLMKFAMRDERTRDILTTALRSCENLPETRPEWIILGFFFHDRGSHIQKSIEGMLQGVLHQLLSQLPNLLPFVYTIYEDLVKEQRKPNPIWTFDSLSAAWVAFTKQRKVPLSACIFLDALDEHEGDNHQLSKFIYELISSADWLMVRIKICVASRTWNVFGEHFGTCPQFAIHEYTSGDIQAYTSTRLSAPISRLGEEARLALLPKIEQLSSQVTTKARGVFIWVRIVVDELVKGIRDGTAISLLEENVSKMPEELGDLYRHTLQRIDTDYTQEAYIMLQITLCSLSPLPIKAFMKCVSFSRRGKVHEQAWQKYFWYR</sequence>
<name>A0A2J6TKT6_9HELO</name>
<dbReference type="InterPro" id="IPR056884">
    <property type="entry name" value="NPHP3-like_N"/>
</dbReference>
<keyword evidence="4" id="KW-1185">Reference proteome</keyword>
<organism evidence="3 4">
    <name type="scientific">Hyaloscypha bicolor E</name>
    <dbReference type="NCBI Taxonomy" id="1095630"/>
    <lineage>
        <taxon>Eukaryota</taxon>
        <taxon>Fungi</taxon>
        <taxon>Dikarya</taxon>
        <taxon>Ascomycota</taxon>
        <taxon>Pezizomycotina</taxon>
        <taxon>Leotiomycetes</taxon>
        <taxon>Helotiales</taxon>
        <taxon>Hyaloscyphaceae</taxon>
        <taxon>Hyaloscypha</taxon>
        <taxon>Hyaloscypha bicolor</taxon>
    </lineage>
</organism>
<accession>A0A2J6TKT6</accession>
<evidence type="ECO:0000256" key="1">
    <source>
        <dbReference type="ARBA" id="ARBA00022737"/>
    </source>
</evidence>
<dbReference type="Gene3D" id="3.40.50.1820">
    <property type="entry name" value="alpha/beta hydrolase"/>
    <property type="match status" value="1"/>
</dbReference>
<dbReference type="Proteomes" id="UP000235371">
    <property type="component" value="Unassembled WGS sequence"/>
</dbReference>
<evidence type="ECO:0000313" key="4">
    <source>
        <dbReference type="Proteomes" id="UP000235371"/>
    </source>
</evidence>